<keyword evidence="11" id="KW-0328">Glycosyltransferase</keyword>
<dbReference type="SUPFAM" id="SSF55681">
    <property type="entry name" value="Class II aaRS and biotin synthetases"/>
    <property type="match status" value="1"/>
</dbReference>
<comment type="pathway">
    <text evidence="2 8">Amino-acid biosynthesis; L-histidine biosynthesis; L-histidine from 5-phospho-alpha-D-ribose 1-diphosphate: step 1/9.</text>
</comment>
<comment type="subcellular location">
    <subcellularLocation>
        <location evidence="1 8">Cytoplasm</location>
    </subcellularLocation>
</comment>
<feature type="binding site" evidence="9">
    <location>
        <position position="127"/>
    </location>
    <ligand>
        <name>L-histidine</name>
        <dbReference type="ChEBI" id="CHEBI:57595"/>
    </ligand>
</feature>
<comment type="similarity">
    <text evidence="3 8">Belongs to the class-II aminoacyl-tRNA synthetase family. HisZ subfamily.</text>
</comment>
<dbReference type="GO" id="GO:0006427">
    <property type="term" value="P:histidyl-tRNA aminoacylation"/>
    <property type="evidence" value="ECO:0007669"/>
    <property type="project" value="TreeGrafter"/>
</dbReference>
<comment type="function">
    <text evidence="7 8">Required for the first step of histidine biosynthesis. May allow the feedback regulation of ATP phosphoribosyltransferase activity by histidine.</text>
</comment>
<keyword evidence="8" id="KW-0028">Amino-acid biosynthesis</keyword>
<dbReference type="Pfam" id="PF13393">
    <property type="entry name" value="tRNA-synt_His"/>
    <property type="match status" value="1"/>
</dbReference>
<evidence type="ECO:0000256" key="3">
    <source>
        <dbReference type="ARBA" id="ARBA00005539"/>
    </source>
</evidence>
<feature type="binding site" evidence="9">
    <location>
        <position position="113"/>
    </location>
    <ligand>
        <name>L-histidine</name>
        <dbReference type="ChEBI" id="CHEBI:57595"/>
    </ligand>
</feature>
<comment type="subunit">
    <text evidence="4 8">Heteromultimer composed of HisG and HisZ subunits.</text>
</comment>
<evidence type="ECO:0000256" key="4">
    <source>
        <dbReference type="ARBA" id="ARBA00011496"/>
    </source>
</evidence>
<dbReference type="GO" id="GO:0004821">
    <property type="term" value="F:histidine-tRNA ligase activity"/>
    <property type="evidence" value="ECO:0007669"/>
    <property type="project" value="TreeGrafter"/>
</dbReference>
<dbReference type="Gene3D" id="3.30.930.10">
    <property type="entry name" value="Bira Bifunctional Protein, Domain 2"/>
    <property type="match status" value="1"/>
</dbReference>
<dbReference type="UniPathway" id="UPA00031">
    <property type="reaction ID" value="UER00006"/>
</dbReference>
<dbReference type="GO" id="GO:0000105">
    <property type="term" value="P:L-histidine biosynthetic process"/>
    <property type="evidence" value="ECO:0007669"/>
    <property type="project" value="UniProtKB-UniRule"/>
</dbReference>
<dbReference type="PIRSF" id="PIRSF001549">
    <property type="entry name" value="His-tRNA_synth"/>
    <property type="match status" value="1"/>
</dbReference>
<dbReference type="HAMAP" id="MF_00125">
    <property type="entry name" value="HisZ"/>
    <property type="match status" value="1"/>
</dbReference>
<dbReference type="Proteomes" id="UP000183639">
    <property type="component" value="Unassembled WGS sequence"/>
</dbReference>
<feature type="binding site" evidence="9">
    <location>
        <begin position="276"/>
        <end position="277"/>
    </location>
    <ligand>
        <name>L-histidine</name>
        <dbReference type="ChEBI" id="CHEBI:57595"/>
    </ligand>
</feature>
<evidence type="ECO:0000313" key="12">
    <source>
        <dbReference type="Proteomes" id="UP000183639"/>
    </source>
</evidence>
<dbReference type="InterPro" id="IPR045864">
    <property type="entry name" value="aa-tRNA-synth_II/BPL/LPL"/>
</dbReference>
<dbReference type="InterPro" id="IPR006195">
    <property type="entry name" value="aa-tRNA-synth_II"/>
</dbReference>
<evidence type="ECO:0000259" key="10">
    <source>
        <dbReference type="PROSITE" id="PS50862"/>
    </source>
</evidence>
<comment type="miscellaneous">
    <text evidence="8">This function is generally fulfilled by the C-terminal part of HisG, which is missing in some bacteria such as this one.</text>
</comment>
<evidence type="ECO:0000256" key="7">
    <source>
        <dbReference type="ARBA" id="ARBA00025246"/>
    </source>
</evidence>
<dbReference type="GO" id="GO:0016757">
    <property type="term" value="F:glycosyltransferase activity"/>
    <property type="evidence" value="ECO:0007669"/>
    <property type="project" value="UniProtKB-KW"/>
</dbReference>
<reference evidence="11 12" key="1">
    <citation type="submission" date="2016-10" db="EMBL/GenBank/DDBJ databases">
        <authorList>
            <person name="de Groot N.N."/>
        </authorList>
    </citation>
    <scope>NUCLEOTIDE SEQUENCE [LARGE SCALE GENOMIC DNA]</scope>
    <source>
        <strain evidence="11 12">Z108</strain>
    </source>
</reference>
<dbReference type="PANTHER" id="PTHR43707">
    <property type="entry name" value="HISTIDYL-TRNA SYNTHETASE"/>
    <property type="match status" value="1"/>
</dbReference>
<organism evidence="11 12">
    <name type="scientific">Selenomonas ruminantium</name>
    <dbReference type="NCBI Taxonomy" id="971"/>
    <lineage>
        <taxon>Bacteria</taxon>
        <taxon>Bacillati</taxon>
        <taxon>Bacillota</taxon>
        <taxon>Negativicutes</taxon>
        <taxon>Selenomonadales</taxon>
        <taxon>Selenomonadaceae</taxon>
        <taxon>Selenomonas</taxon>
    </lineage>
</organism>
<dbReference type="EMBL" id="FOQK01000005">
    <property type="protein sequence ID" value="SFH80004.1"/>
    <property type="molecule type" value="Genomic_DNA"/>
</dbReference>
<dbReference type="GO" id="GO:0140096">
    <property type="term" value="F:catalytic activity, acting on a protein"/>
    <property type="evidence" value="ECO:0007669"/>
    <property type="project" value="UniProtKB-ARBA"/>
</dbReference>
<dbReference type="OrthoDB" id="9800814at2"/>
<feature type="binding site" evidence="9">
    <location>
        <position position="272"/>
    </location>
    <ligand>
        <name>L-histidine</name>
        <dbReference type="ChEBI" id="CHEBI:57595"/>
    </ligand>
</feature>
<evidence type="ECO:0000313" key="11">
    <source>
        <dbReference type="EMBL" id="SFH80004.1"/>
    </source>
</evidence>
<protein>
    <recommendedName>
        <fullName evidence="5 8">ATP phosphoribosyltransferase regulatory subunit</fullName>
    </recommendedName>
</protein>
<dbReference type="PANTHER" id="PTHR43707:SF1">
    <property type="entry name" value="HISTIDINE--TRNA LIGASE, MITOCHONDRIAL-RELATED"/>
    <property type="match status" value="1"/>
</dbReference>
<feature type="binding site" evidence="9">
    <location>
        <position position="131"/>
    </location>
    <ligand>
        <name>L-histidine</name>
        <dbReference type="ChEBI" id="CHEBI:57595"/>
    </ligand>
</feature>
<evidence type="ECO:0000256" key="6">
    <source>
        <dbReference type="ARBA" id="ARBA00022490"/>
    </source>
</evidence>
<gene>
    <name evidence="8" type="primary">hisZ</name>
    <name evidence="11" type="ORF">SAMN04487861_10513</name>
</gene>
<evidence type="ECO:0000256" key="9">
    <source>
        <dbReference type="PIRSR" id="PIRSR001549-1"/>
    </source>
</evidence>
<evidence type="ECO:0000256" key="1">
    <source>
        <dbReference type="ARBA" id="ARBA00004496"/>
    </source>
</evidence>
<dbReference type="InterPro" id="IPR004517">
    <property type="entry name" value="HisZ"/>
</dbReference>
<name>A0A1I3CZR6_SELRU</name>
<dbReference type="GO" id="GO:0005737">
    <property type="term" value="C:cytoplasm"/>
    <property type="evidence" value="ECO:0007669"/>
    <property type="project" value="UniProtKB-SubCell"/>
</dbReference>
<dbReference type="CDD" id="cd00773">
    <property type="entry name" value="HisRS-like_core"/>
    <property type="match status" value="1"/>
</dbReference>
<proteinExistence type="inferred from homology"/>
<evidence type="ECO:0000256" key="5">
    <source>
        <dbReference type="ARBA" id="ARBA00020397"/>
    </source>
</evidence>
<evidence type="ECO:0000256" key="2">
    <source>
        <dbReference type="ARBA" id="ARBA00004667"/>
    </source>
</evidence>
<keyword evidence="6 8" id="KW-0963">Cytoplasm</keyword>
<keyword evidence="8" id="KW-0368">Histidine biosynthesis</keyword>
<dbReference type="PROSITE" id="PS50862">
    <property type="entry name" value="AA_TRNA_LIGASE_II"/>
    <property type="match status" value="1"/>
</dbReference>
<keyword evidence="11" id="KW-0808">Transferase</keyword>
<dbReference type="InterPro" id="IPR004516">
    <property type="entry name" value="HisRS/HisZ"/>
</dbReference>
<feature type="binding site" evidence="9">
    <location>
        <begin position="83"/>
        <end position="85"/>
    </location>
    <ligand>
        <name>L-histidine</name>
        <dbReference type="ChEBI" id="CHEBI:57595"/>
    </ligand>
</feature>
<accession>A0A1I3CZR6</accession>
<dbReference type="AlphaFoldDB" id="A0A1I3CZR6"/>
<sequence length="394" mass="43952">MEKDKNVLEIPYGTRDFLPSEAASKRAIETKLAELFAEWGYDEVVTPTIEYLDNLTLGSSRSSEAHLFKLFDKDNRTLALRHEMTTPIARLVSSRLQEYPLPMKLSYISSVFRYEQTQMGRQCEFHQAGVELMGSTSPFADAEIIALAIQGLLRAGLTEFQICLGQVEFISGIMEQYHLAADVKEKLKLAMEQRDLVALGNTVDALDLPATAKSVLKKLPVLSGGEDMIKKAYDLALNEQSRRALDNLCEIYRLLKAYGVEQYVRFDLGIIRDFSYYTGMVFEAYTPGLGFPLCGGGRYDHLLADFGNACPATGFASGIERILLALERQGIERPMRARDIYLAYAAGKEAMAVEKAETLRRTGKTVELSLSAQTQAEAETAKQAKGYRELVYLA</sequence>
<dbReference type="RefSeq" id="WP_075442465.1">
    <property type="nucleotide sequence ID" value="NZ_FOQK01000005.1"/>
</dbReference>
<dbReference type="NCBIfam" id="TIGR00443">
    <property type="entry name" value="hisZ_biosyn_reg"/>
    <property type="match status" value="1"/>
</dbReference>
<evidence type="ECO:0000256" key="8">
    <source>
        <dbReference type="HAMAP-Rule" id="MF_00125"/>
    </source>
</evidence>
<dbReference type="InterPro" id="IPR041715">
    <property type="entry name" value="HisRS-like_core"/>
</dbReference>
<feature type="domain" description="Aminoacyl-transfer RNA synthetases class-II family profile" evidence="10">
    <location>
        <begin position="28"/>
        <end position="334"/>
    </location>
</feature>